<evidence type="ECO:0000313" key="2">
    <source>
        <dbReference type="Proteomes" id="UP000176998"/>
    </source>
</evidence>
<dbReference type="RefSeq" id="XP_022476613.1">
    <property type="nucleotide sequence ID" value="XM_022616908.1"/>
</dbReference>
<comment type="caution">
    <text evidence="1">The sequence shown here is derived from an EMBL/GenBank/DDBJ whole genome shotgun (WGS) entry which is preliminary data.</text>
</comment>
<gene>
    <name evidence="1" type="ORF">CORC01_05265</name>
</gene>
<organism evidence="1 2">
    <name type="scientific">Colletotrichum orchidophilum</name>
    <dbReference type="NCBI Taxonomy" id="1209926"/>
    <lineage>
        <taxon>Eukaryota</taxon>
        <taxon>Fungi</taxon>
        <taxon>Dikarya</taxon>
        <taxon>Ascomycota</taxon>
        <taxon>Pezizomycotina</taxon>
        <taxon>Sordariomycetes</taxon>
        <taxon>Hypocreomycetidae</taxon>
        <taxon>Glomerellales</taxon>
        <taxon>Glomerellaceae</taxon>
        <taxon>Colletotrichum</taxon>
    </lineage>
</organism>
<evidence type="ECO:0000313" key="1">
    <source>
        <dbReference type="EMBL" id="OHE99465.1"/>
    </source>
</evidence>
<dbReference type="Proteomes" id="UP000176998">
    <property type="component" value="Unassembled WGS sequence"/>
</dbReference>
<dbReference type="AlphaFoldDB" id="A0A1G4BDR9"/>
<proteinExistence type="predicted"/>
<name>A0A1G4BDR9_9PEZI</name>
<dbReference type="GeneID" id="34558418"/>
<keyword evidence="2" id="KW-1185">Reference proteome</keyword>
<accession>A0A1G4BDR9</accession>
<dbReference type="EMBL" id="MJBS01000036">
    <property type="protein sequence ID" value="OHE99465.1"/>
    <property type="molecule type" value="Genomic_DNA"/>
</dbReference>
<reference evidence="1 2" key="1">
    <citation type="submission" date="2016-09" db="EMBL/GenBank/DDBJ databases">
        <authorList>
            <person name="Capua I."/>
            <person name="De Benedictis P."/>
            <person name="Joannis T."/>
            <person name="Lombin L.H."/>
            <person name="Cattoli G."/>
        </authorList>
    </citation>
    <scope>NUCLEOTIDE SEQUENCE [LARGE SCALE GENOMIC DNA]</scope>
    <source>
        <strain evidence="1 2">IMI 309357</strain>
    </source>
</reference>
<sequence>MPLRSVIRKTALPVSHAAASMERVAKCPPQSVTAPAVLRVNTQTKMAQCAMASSRS</sequence>
<protein>
    <submittedName>
        <fullName evidence="1">Uncharacterized protein</fullName>
    </submittedName>
</protein>